<dbReference type="EMBL" id="BDLU01000026">
    <property type="protein sequence ID" value="GCE82692.1"/>
    <property type="molecule type" value="Genomic_DNA"/>
</dbReference>
<keyword evidence="3" id="KW-1185">Reference proteome</keyword>
<comment type="caution">
    <text evidence="2">The sequence shown here is derived from an EMBL/GenBank/DDBJ whole genome shotgun (WGS) entry which is preliminary data.</text>
</comment>
<protein>
    <recommendedName>
        <fullName evidence="1">Replication-associated protein ORF2/G2P domain-containing protein</fullName>
    </recommendedName>
</protein>
<dbReference type="Proteomes" id="UP000315095">
    <property type="component" value="Unassembled WGS sequence"/>
</dbReference>
<reference evidence="3" key="1">
    <citation type="submission" date="2017-01" db="EMBL/GenBank/DDBJ databases">
        <title>Komagataeibacter sp. MSKU9 whole genome sequencing project.</title>
        <authorList>
            <person name="Matsutani M."/>
            <person name="Naloka K."/>
            <person name="Theeragool G."/>
            <person name="Yakushi T."/>
            <person name="Matsushita K."/>
        </authorList>
    </citation>
    <scope>NUCLEOTIDE SEQUENCE [LARGE SCALE GENOMIC DNA]</scope>
    <source>
        <strain evidence="3">MSKU9</strain>
    </source>
</reference>
<sequence length="456" mass="53474">MIVSNETENIKKKINNNDKKLSYIPKSMWQFAKEENTTIQTPIKKPSHKPMSMWQMAEQETVNASPAEKIKRNIKALKEKRNGKPFPRNDIQLDKFTVKKVIHDEPEQITEPCEIIDVPDDEPVADFYEFGNHKNQRYQHHPLYMMDGNDWKKYTRTLRNKAISQGIIDFANIYGFQSIFFTITCDKNKKSIGMSKVEISQKFQNIQKNLKKQGIVSFGMKSIETHKSGLYHSHIILFVPCKDIKKSLDIIKIYVNQITNIDGRNIQKIYKHTEMNVIRYITKYHINNDDKNKSSSITLHSDFSFFGLPKGIISDYEKIYKADDSNEIKNHLINKRHKKVLELLGCFKNIKKSLSGNYQNRLKEVVKLMKNRNYLYCCQFLKTQGNCKAGNKWIYINKYVSGYFEVKNRGPPIPTIYTFSPFCQQYRRTNIMLSIKNTHYKTYYGFISGIPPPYMA</sequence>
<dbReference type="OrthoDB" id="7281365at2"/>
<evidence type="ECO:0000313" key="2">
    <source>
        <dbReference type="EMBL" id="GCE82692.1"/>
    </source>
</evidence>
<proteinExistence type="predicted"/>
<accession>A0A4V0WM75</accession>
<dbReference type="Pfam" id="PF23343">
    <property type="entry name" value="REP_ORF2-G2P"/>
    <property type="match status" value="1"/>
</dbReference>
<dbReference type="InterPro" id="IPR056906">
    <property type="entry name" value="ORF2/G2P_dom"/>
</dbReference>
<dbReference type="AlphaFoldDB" id="A0A4V0WM75"/>
<evidence type="ECO:0000313" key="3">
    <source>
        <dbReference type="Proteomes" id="UP000315095"/>
    </source>
</evidence>
<feature type="domain" description="Replication-associated protein ORF2/G2P" evidence="1">
    <location>
        <begin position="179"/>
        <end position="284"/>
    </location>
</feature>
<dbReference type="RefSeq" id="WP_141260082.1">
    <property type="nucleotide sequence ID" value="NZ_BDLU01000026.1"/>
</dbReference>
<name>A0A4V0WM75_9PROT</name>
<organism evidence="2 3">
    <name type="scientific">Komagataeibacter diospyri</name>
    <dbReference type="NCBI Taxonomy" id="1932662"/>
    <lineage>
        <taxon>Bacteria</taxon>
        <taxon>Pseudomonadati</taxon>
        <taxon>Pseudomonadota</taxon>
        <taxon>Alphaproteobacteria</taxon>
        <taxon>Acetobacterales</taxon>
        <taxon>Acetobacteraceae</taxon>
        <taxon>Komagataeibacter</taxon>
    </lineage>
</organism>
<evidence type="ECO:0000259" key="1">
    <source>
        <dbReference type="Pfam" id="PF23343"/>
    </source>
</evidence>
<gene>
    <name evidence="2" type="ORF">MSKU9_0833</name>
</gene>